<name>A0A1J5G958_9BACT</name>
<feature type="transmembrane region" description="Helical" evidence="1">
    <location>
        <begin position="140"/>
        <end position="160"/>
    </location>
</feature>
<dbReference type="AlphaFoldDB" id="A0A1J5G958"/>
<keyword evidence="1" id="KW-0812">Transmembrane</keyword>
<organism evidence="2 3">
    <name type="scientific">Candidatus Nomurabacteria bacterium CG2_30_43_9</name>
    <dbReference type="NCBI Taxonomy" id="1805283"/>
    <lineage>
        <taxon>Bacteria</taxon>
        <taxon>Candidatus Nomuraibacteriota</taxon>
    </lineage>
</organism>
<gene>
    <name evidence="2" type="ORF">AUK15_03230</name>
</gene>
<feature type="transmembrane region" description="Helical" evidence="1">
    <location>
        <begin position="104"/>
        <end position="120"/>
    </location>
</feature>
<reference evidence="2 3" key="1">
    <citation type="journal article" date="2016" name="Environ. Microbiol.">
        <title>Genomic resolution of a cold subsurface aquifer community provides metabolic insights for novel microbes adapted to high CO concentrations.</title>
        <authorList>
            <person name="Probst A.J."/>
            <person name="Castelle C.J."/>
            <person name="Singh A."/>
            <person name="Brown C.T."/>
            <person name="Anantharaman K."/>
            <person name="Sharon I."/>
            <person name="Hug L.A."/>
            <person name="Burstein D."/>
            <person name="Emerson J.B."/>
            <person name="Thomas B.C."/>
            <person name="Banfield J.F."/>
        </authorList>
    </citation>
    <scope>NUCLEOTIDE SEQUENCE [LARGE SCALE GENOMIC DNA]</scope>
    <source>
        <strain evidence="2">CG2_30_43_9</strain>
    </source>
</reference>
<feature type="transmembrane region" description="Helical" evidence="1">
    <location>
        <begin position="208"/>
        <end position="229"/>
    </location>
</feature>
<evidence type="ECO:0000256" key="1">
    <source>
        <dbReference type="SAM" id="Phobius"/>
    </source>
</evidence>
<dbReference type="Proteomes" id="UP000182059">
    <property type="component" value="Unassembled WGS sequence"/>
</dbReference>
<proteinExistence type="predicted"/>
<sequence>MKIYLKKSLVLFFGTIMVAVFVSFAFGDKFISTDNMESVSNISLPSDVYVMYPELIKKLDALPGSLDLTELRKLEAEYGIDLNINFENKRFFGVMVNYRNAKEYSIGIIFGIFAALLFLFKYLGSRNIPETQEEKSGSNFLIYLNLYVISPIIIFTLHFLDLQQGWTSSGVFIPMGLVTGAFLALVLFIITIISFIRTAKKSLSGRAILWKIIEPIIWIIALLVIYTVYFEWIQYL</sequence>
<feature type="transmembrane region" description="Helical" evidence="1">
    <location>
        <begin position="172"/>
        <end position="196"/>
    </location>
</feature>
<evidence type="ECO:0000313" key="2">
    <source>
        <dbReference type="EMBL" id="OIP64454.1"/>
    </source>
</evidence>
<dbReference type="EMBL" id="MNYX01000076">
    <property type="protein sequence ID" value="OIP64454.1"/>
    <property type="molecule type" value="Genomic_DNA"/>
</dbReference>
<keyword evidence="1" id="KW-1133">Transmembrane helix</keyword>
<comment type="caution">
    <text evidence="2">The sequence shown here is derived from an EMBL/GenBank/DDBJ whole genome shotgun (WGS) entry which is preliminary data.</text>
</comment>
<keyword evidence="1" id="KW-0472">Membrane</keyword>
<protein>
    <submittedName>
        <fullName evidence="2">Uncharacterized protein</fullName>
    </submittedName>
</protein>
<evidence type="ECO:0000313" key="3">
    <source>
        <dbReference type="Proteomes" id="UP000182059"/>
    </source>
</evidence>
<accession>A0A1J5G958</accession>